<dbReference type="EMBL" id="JBHSIV010000015">
    <property type="protein sequence ID" value="MFC5063640.1"/>
    <property type="molecule type" value="Genomic_DNA"/>
</dbReference>
<dbReference type="Pfam" id="PF13191">
    <property type="entry name" value="AAA_16"/>
    <property type="match status" value="1"/>
</dbReference>
<dbReference type="PANTHER" id="PTHR16305">
    <property type="entry name" value="TESTICULAR SOLUBLE ADENYLYL CYCLASE"/>
    <property type="match status" value="1"/>
</dbReference>
<dbReference type="SMART" id="SM00421">
    <property type="entry name" value="HTH_LUXR"/>
    <property type="match status" value="1"/>
</dbReference>
<dbReference type="PRINTS" id="PR00038">
    <property type="entry name" value="HTHLUXR"/>
</dbReference>
<gene>
    <name evidence="4" type="ORF">ACFPBZ_15565</name>
</gene>
<comment type="caution">
    <text evidence="4">The sequence shown here is derived from an EMBL/GenBank/DDBJ whole genome shotgun (WGS) entry which is preliminary data.</text>
</comment>
<keyword evidence="5" id="KW-1185">Reference proteome</keyword>
<evidence type="ECO:0000256" key="2">
    <source>
        <dbReference type="ARBA" id="ARBA00022840"/>
    </source>
</evidence>
<feature type="domain" description="HTH luxR-type" evidence="3">
    <location>
        <begin position="811"/>
        <end position="876"/>
    </location>
</feature>
<dbReference type="InterPro" id="IPR016032">
    <property type="entry name" value="Sig_transdc_resp-reg_C-effctor"/>
</dbReference>
<organism evidence="4 5">
    <name type="scientific">Actinomycetospora atypica</name>
    <dbReference type="NCBI Taxonomy" id="1290095"/>
    <lineage>
        <taxon>Bacteria</taxon>
        <taxon>Bacillati</taxon>
        <taxon>Actinomycetota</taxon>
        <taxon>Actinomycetes</taxon>
        <taxon>Pseudonocardiales</taxon>
        <taxon>Pseudonocardiaceae</taxon>
        <taxon>Actinomycetospora</taxon>
    </lineage>
</organism>
<name>A0ABV9YQ27_9PSEU</name>
<dbReference type="InterPro" id="IPR036388">
    <property type="entry name" value="WH-like_DNA-bd_sf"/>
</dbReference>
<reference evidence="5" key="1">
    <citation type="journal article" date="2019" name="Int. J. Syst. Evol. Microbiol.">
        <title>The Global Catalogue of Microorganisms (GCM) 10K type strain sequencing project: providing services to taxonomists for standard genome sequencing and annotation.</title>
        <authorList>
            <consortium name="The Broad Institute Genomics Platform"/>
            <consortium name="The Broad Institute Genome Sequencing Center for Infectious Disease"/>
            <person name="Wu L."/>
            <person name="Ma J."/>
        </authorList>
    </citation>
    <scope>NUCLEOTIDE SEQUENCE [LARGE SCALE GENOMIC DNA]</scope>
    <source>
        <strain evidence="5">CGMCC 4.7093</strain>
    </source>
</reference>
<evidence type="ECO:0000256" key="1">
    <source>
        <dbReference type="ARBA" id="ARBA00022741"/>
    </source>
</evidence>
<dbReference type="InterPro" id="IPR041664">
    <property type="entry name" value="AAA_16"/>
</dbReference>
<accession>A0ABV9YQ27</accession>
<dbReference type="PROSITE" id="PS50043">
    <property type="entry name" value="HTH_LUXR_2"/>
    <property type="match status" value="1"/>
</dbReference>
<protein>
    <submittedName>
        <fullName evidence="4">LuxR C-terminal-related transcriptional regulator</fullName>
    </submittedName>
</protein>
<proteinExistence type="predicted"/>
<dbReference type="PROSITE" id="PS00622">
    <property type="entry name" value="HTH_LUXR_1"/>
    <property type="match status" value="1"/>
</dbReference>
<evidence type="ECO:0000313" key="5">
    <source>
        <dbReference type="Proteomes" id="UP001595947"/>
    </source>
</evidence>
<keyword evidence="1" id="KW-0547">Nucleotide-binding</keyword>
<dbReference type="SUPFAM" id="SSF52540">
    <property type="entry name" value="P-loop containing nucleoside triphosphate hydrolases"/>
    <property type="match status" value="1"/>
</dbReference>
<dbReference type="InterPro" id="IPR000792">
    <property type="entry name" value="Tscrpt_reg_LuxR_C"/>
</dbReference>
<dbReference type="CDD" id="cd06170">
    <property type="entry name" value="LuxR_C_like"/>
    <property type="match status" value="1"/>
</dbReference>
<dbReference type="InterPro" id="IPR027417">
    <property type="entry name" value="P-loop_NTPase"/>
</dbReference>
<evidence type="ECO:0000313" key="4">
    <source>
        <dbReference type="EMBL" id="MFC5063640.1"/>
    </source>
</evidence>
<sequence>MLDPWPLIGRDGELSELTVSLATAACRGVVLVGGAGVGKSRLVCEAAGSLAGSGWVVRSVTATASARAIPLSAFGRWAEDMDGASPLVLVRRLVAALGEGAEPERLLVTVDDAHLLDDLSAVVLQHLVLGGAATVLVTTRQGEPAPDAVRMLWKDGLLHRRELRPLSAGHTEDLLTAMLGSSPDPACSARMLRLAAGNALFLRQIVEFASTSGHLETVDGMVRWQVDGVAPSLVELVEAQIGAVRDAVRDVVDVVAVGEPMQGSCLQRVVEQDAIEEAEARALIRTEGDVVYMGHPVFGEVRRNTCGPWRLRRLRGQVALAMRDGAPGAAQAARRGLLWLESDLPPDVHVFLSAARAAGSLLDFGLAHRLFSAADGAGGMGSGVRSRVPLAYTLFMMSRGESADEVLDSVVAADDDEPDAYLNVVTVRAANLLWTMRSPAQSWQVVDDALATAQGSRRHNLMASRAIQLTLAARPRDVLSAMADVDYGGMDSFAATIGLAAECLAHGELGRSEDAVARAVECRRVVGLNDQGRFLGLHLAEFLTFALAAAGRIAEAVDVAEENLRAQQHLPASARVVAEEILGMALLAAGDLDAAVRRLTSHADGGLHDPATSASFPVATSVYRFRPLLAQALARSGDVAGAEATLAAAKADRHPAYVYVTSVELLAEAWVAAAGQRITEARRAARRAAEFARGHDQIAREIWCLQTAVQLGDTGCAARLGELAEVTTAPRAAVAARYAAALAADDPAGLERVSGEFEMMGDVLAAADAAGHAAVSCRRSGRTGRSLTAAARANRLGATAGGAATSPAVAAAALAVPFTNREREIALLVAQGLSNRDIAEVVSLSVRTVESHVYNASSKAGVTERAALAELVRAALG</sequence>
<dbReference type="SUPFAM" id="SSF46894">
    <property type="entry name" value="C-terminal effector domain of the bipartite response regulators"/>
    <property type="match status" value="1"/>
</dbReference>
<keyword evidence="2" id="KW-0067">ATP-binding</keyword>
<dbReference type="Pfam" id="PF00196">
    <property type="entry name" value="GerE"/>
    <property type="match status" value="1"/>
</dbReference>
<dbReference type="PANTHER" id="PTHR16305:SF28">
    <property type="entry name" value="GUANYLATE CYCLASE DOMAIN-CONTAINING PROTEIN"/>
    <property type="match status" value="1"/>
</dbReference>
<dbReference type="Gene3D" id="3.40.50.300">
    <property type="entry name" value="P-loop containing nucleotide triphosphate hydrolases"/>
    <property type="match status" value="1"/>
</dbReference>
<evidence type="ECO:0000259" key="3">
    <source>
        <dbReference type="PROSITE" id="PS50043"/>
    </source>
</evidence>
<dbReference type="Gene3D" id="1.10.10.10">
    <property type="entry name" value="Winged helix-like DNA-binding domain superfamily/Winged helix DNA-binding domain"/>
    <property type="match status" value="1"/>
</dbReference>
<dbReference type="RefSeq" id="WP_378036988.1">
    <property type="nucleotide sequence ID" value="NZ_JBHSIV010000015.1"/>
</dbReference>
<dbReference type="Proteomes" id="UP001595947">
    <property type="component" value="Unassembled WGS sequence"/>
</dbReference>